<protein>
    <submittedName>
        <fullName evidence="2">HTH_Tnp_Tc3_1 domain-containing protein</fullName>
    </submittedName>
</protein>
<proteinExistence type="predicted"/>
<reference evidence="2" key="1">
    <citation type="submission" date="2016-11" db="UniProtKB">
        <authorList>
            <consortium name="WormBaseParasite"/>
        </authorList>
    </citation>
    <scope>IDENTIFICATION</scope>
    <source>
        <strain evidence="2">KR3021</strain>
    </source>
</reference>
<dbReference type="WBParaSite" id="RSKR_0000235725.1">
    <property type="protein sequence ID" value="RSKR_0000235725.1"/>
    <property type="gene ID" value="RSKR_0000235725"/>
</dbReference>
<accession>A0AC35TNN2</accession>
<organism evidence="1 2">
    <name type="scientific">Rhabditophanes sp. KR3021</name>
    <dbReference type="NCBI Taxonomy" id="114890"/>
    <lineage>
        <taxon>Eukaryota</taxon>
        <taxon>Metazoa</taxon>
        <taxon>Ecdysozoa</taxon>
        <taxon>Nematoda</taxon>
        <taxon>Chromadorea</taxon>
        <taxon>Rhabditida</taxon>
        <taxon>Tylenchina</taxon>
        <taxon>Panagrolaimomorpha</taxon>
        <taxon>Strongyloidoidea</taxon>
        <taxon>Alloionematidae</taxon>
        <taxon>Rhabditophanes</taxon>
    </lineage>
</organism>
<evidence type="ECO:0000313" key="2">
    <source>
        <dbReference type="WBParaSite" id="RSKR_0000235725.1"/>
    </source>
</evidence>
<evidence type="ECO:0000313" key="1">
    <source>
        <dbReference type="Proteomes" id="UP000095286"/>
    </source>
</evidence>
<name>A0AC35TNN2_9BILA</name>
<dbReference type="Proteomes" id="UP000095286">
    <property type="component" value="Unplaced"/>
</dbReference>
<sequence>MGRGKMLTQYEIGQILAFNADGINVSEISRRLNRSRCVISTLIPGPANYGKKSQLEGQNCHLIEQWQYTFN</sequence>